<evidence type="ECO:0000256" key="1">
    <source>
        <dbReference type="SAM" id="MobiDB-lite"/>
    </source>
</evidence>
<feature type="region of interest" description="Disordered" evidence="1">
    <location>
        <begin position="539"/>
        <end position="561"/>
    </location>
</feature>
<feature type="domain" description="Amidohydrolase 3" evidence="2">
    <location>
        <begin position="447"/>
        <end position="537"/>
    </location>
</feature>
<dbReference type="PANTHER" id="PTHR11647:SF1">
    <property type="entry name" value="COLLAPSIN RESPONSE MEDIATOR PROTEIN"/>
    <property type="match status" value="1"/>
</dbReference>
<evidence type="ECO:0000259" key="2">
    <source>
        <dbReference type="Pfam" id="PF07969"/>
    </source>
</evidence>
<dbReference type="GO" id="GO:0016811">
    <property type="term" value="F:hydrolase activity, acting on carbon-nitrogen (but not peptide) bonds, in linear amides"/>
    <property type="evidence" value="ECO:0007669"/>
    <property type="project" value="InterPro"/>
</dbReference>
<dbReference type="GO" id="GO:0016812">
    <property type="term" value="F:hydrolase activity, acting on carbon-nitrogen (but not peptide) bonds, in cyclic amides"/>
    <property type="evidence" value="ECO:0007669"/>
    <property type="project" value="TreeGrafter"/>
</dbReference>
<dbReference type="Gene3D" id="3.20.20.140">
    <property type="entry name" value="Metal-dependent hydrolases"/>
    <property type="match status" value="1"/>
</dbReference>
<dbReference type="InterPro" id="IPR011059">
    <property type="entry name" value="Metal-dep_hydrolase_composite"/>
</dbReference>
<dbReference type="AlphaFoldDB" id="A0A381QXP1"/>
<dbReference type="GO" id="GO:0005829">
    <property type="term" value="C:cytosol"/>
    <property type="evidence" value="ECO:0007669"/>
    <property type="project" value="TreeGrafter"/>
</dbReference>
<protein>
    <recommendedName>
        <fullName evidence="2">Amidohydrolase 3 domain-containing protein</fullName>
    </recommendedName>
</protein>
<dbReference type="InterPro" id="IPR023100">
    <property type="entry name" value="D-aminoacylase_insert_dom_sf"/>
</dbReference>
<evidence type="ECO:0000313" key="3">
    <source>
        <dbReference type="EMBL" id="SUZ83744.1"/>
    </source>
</evidence>
<proteinExistence type="predicted"/>
<dbReference type="InterPro" id="IPR032466">
    <property type="entry name" value="Metal_Hydrolase"/>
</dbReference>
<sequence>VLLVFLFLACSGVSPDAASGPEGSPEAFDIVILGGHIVDGTGNAGFPGDVGIQNDQITAITPAGLLVNAETELSIDATDMVVSPGFIDIQSHSRSSFLGDGDGRVVSKVTMGVTTEIMGESTTNGPSSPAMLEAAGDATGSTVFETFGDWMRAMESHGASVNVGSFVGASTVRVLGKGEAMGEADAEELALMQDAVRQSMEDGAFGVASALIYPPGNFASTRELIEINRAAAPYGGVYITHLRSEADYFLEAIDEAIDIGTTAGVPIEIYHLKAGGRRNWSKASQAVAKIDSARAAGVDIQANMYPYTAGGTGLTACFPPWASADGKLFDNLADSDARMRIRAEIENQTTEWENLCTLSTPEGVLLLGFNKPDNQRYSGRYLSDISEELGKDWIDTAFDLVLDERQRLGTIYFMMSEENVAMQIGQPWMKFGTDAGGIDPETARGLTHPRAYGTFTRILGKYVREEGATTLEEAVRKMSSAVATRLHIKNRGLLKEGFFADIVVFDPNTVSDHATYDEPHQVSTGVHYVLVNGVPVVSQGEHTDRMPGRPVYGPGWTGWDR</sequence>
<dbReference type="Gene3D" id="2.30.40.10">
    <property type="entry name" value="Urease, subunit C, domain 1"/>
    <property type="match status" value="1"/>
</dbReference>
<dbReference type="SUPFAM" id="SSF51338">
    <property type="entry name" value="Composite domain of metallo-dependent hydrolases"/>
    <property type="match status" value="1"/>
</dbReference>
<accession>A0A381QXP1</accession>
<feature type="non-terminal residue" evidence="3">
    <location>
        <position position="1"/>
    </location>
</feature>
<organism evidence="3">
    <name type="scientific">marine metagenome</name>
    <dbReference type="NCBI Taxonomy" id="408172"/>
    <lineage>
        <taxon>unclassified sequences</taxon>
        <taxon>metagenomes</taxon>
        <taxon>ecological metagenomes</taxon>
    </lineage>
</organism>
<dbReference type="PANTHER" id="PTHR11647">
    <property type="entry name" value="HYDRANTOINASE/DIHYDROPYRIMIDINASE FAMILY MEMBER"/>
    <property type="match status" value="1"/>
</dbReference>
<reference evidence="3" key="1">
    <citation type="submission" date="2018-05" db="EMBL/GenBank/DDBJ databases">
        <authorList>
            <person name="Lanie J.A."/>
            <person name="Ng W.-L."/>
            <person name="Kazmierczak K.M."/>
            <person name="Andrzejewski T.M."/>
            <person name="Davidsen T.M."/>
            <person name="Wayne K.J."/>
            <person name="Tettelin H."/>
            <person name="Glass J.I."/>
            <person name="Rusch D."/>
            <person name="Podicherti R."/>
            <person name="Tsui H.-C.T."/>
            <person name="Winkler M.E."/>
        </authorList>
    </citation>
    <scope>NUCLEOTIDE SEQUENCE</scope>
</reference>
<dbReference type="InterPro" id="IPR050378">
    <property type="entry name" value="Metallo-dep_Hydrolases_sf"/>
</dbReference>
<name>A0A381QXP1_9ZZZZ</name>
<dbReference type="Pfam" id="PF07969">
    <property type="entry name" value="Amidohydro_3"/>
    <property type="match status" value="1"/>
</dbReference>
<dbReference type="EMBL" id="UINC01001564">
    <property type="protein sequence ID" value="SUZ83744.1"/>
    <property type="molecule type" value="Genomic_DNA"/>
</dbReference>
<dbReference type="SUPFAM" id="SSF51556">
    <property type="entry name" value="Metallo-dependent hydrolases"/>
    <property type="match status" value="1"/>
</dbReference>
<dbReference type="CDD" id="cd01297">
    <property type="entry name" value="D-aminoacylase"/>
    <property type="match status" value="1"/>
</dbReference>
<gene>
    <name evidence="3" type="ORF">METZ01_LOCUS36598</name>
</gene>
<dbReference type="Gene3D" id="3.30.1490.130">
    <property type="entry name" value="D-aminoacylase. Domain 3"/>
    <property type="match status" value="1"/>
</dbReference>
<dbReference type="InterPro" id="IPR013108">
    <property type="entry name" value="Amidohydro_3"/>
</dbReference>